<feature type="transmembrane region" description="Helical" evidence="1">
    <location>
        <begin position="272"/>
        <end position="297"/>
    </location>
</feature>
<keyword evidence="1" id="KW-1133">Transmembrane helix</keyword>
<feature type="transmembrane region" description="Helical" evidence="1">
    <location>
        <begin position="119"/>
        <end position="140"/>
    </location>
</feature>
<gene>
    <name evidence="2" type="ORF">TEA_023728</name>
</gene>
<reference evidence="2 3" key="1">
    <citation type="journal article" date="2018" name="Proc. Natl. Acad. Sci. U.S.A.">
        <title>Draft genome sequence of Camellia sinensis var. sinensis provides insights into the evolution of the tea genome and tea quality.</title>
        <authorList>
            <person name="Wei C."/>
            <person name="Yang H."/>
            <person name="Wang S."/>
            <person name="Zhao J."/>
            <person name="Liu C."/>
            <person name="Gao L."/>
            <person name="Xia E."/>
            <person name="Lu Y."/>
            <person name="Tai Y."/>
            <person name="She G."/>
            <person name="Sun J."/>
            <person name="Cao H."/>
            <person name="Tong W."/>
            <person name="Gao Q."/>
            <person name="Li Y."/>
            <person name="Deng W."/>
            <person name="Jiang X."/>
            <person name="Wang W."/>
            <person name="Chen Q."/>
            <person name="Zhang S."/>
            <person name="Li H."/>
            <person name="Wu J."/>
            <person name="Wang P."/>
            <person name="Li P."/>
            <person name="Shi C."/>
            <person name="Zheng F."/>
            <person name="Jian J."/>
            <person name="Huang B."/>
            <person name="Shan D."/>
            <person name="Shi M."/>
            <person name="Fang C."/>
            <person name="Yue Y."/>
            <person name="Li F."/>
            <person name="Li D."/>
            <person name="Wei S."/>
            <person name="Han B."/>
            <person name="Jiang C."/>
            <person name="Yin Y."/>
            <person name="Xia T."/>
            <person name="Zhang Z."/>
            <person name="Bennetzen J.L."/>
            <person name="Zhao S."/>
            <person name="Wan X."/>
        </authorList>
    </citation>
    <scope>NUCLEOTIDE SEQUENCE [LARGE SCALE GENOMIC DNA]</scope>
    <source>
        <strain evidence="3">cv. Shuchazao</strain>
        <tissue evidence="2">Leaf</tissue>
    </source>
</reference>
<dbReference type="PANTHER" id="PTHR12242:SF10">
    <property type="entry name" value="TRANSMEMBRANE PROTEIN"/>
    <property type="match status" value="1"/>
</dbReference>
<keyword evidence="1" id="KW-0472">Membrane</keyword>
<dbReference type="EMBL" id="SDRB02010274">
    <property type="protein sequence ID" value="THG07075.1"/>
    <property type="molecule type" value="Genomic_DNA"/>
</dbReference>
<feature type="transmembrane region" description="Helical" evidence="1">
    <location>
        <begin position="204"/>
        <end position="228"/>
    </location>
</feature>
<feature type="transmembrane region" description="Helical" evidence="1">
    <location>
        <begin position="309"/>
        <end position="329"/>
    </location>
</feature>
<dbReference type="Proteomes" id="UP000306102">
    <property type="component" value="Unassembled WGS sequence"/>
</dbReference>
<protein>
    <recommendedName>
        <fullName evidence="4">Transmembrane protein</fullName>
    </recommendedName>
</protein>
<organism evidence="2 3">
    <name type="scientific">Camellia sinensis var. sinensis</name>
    <name type="common">China tea</name>
    <dbReference type="NCBI Taxonomy" id="542762"/>
    <lineage>
        <taxon>Eukaryota</taxon>
        <taxon>Viridiplantae</taxon>
        <taxon>Streptophyta</taxon>
        <taxon>Embryophyta</taxon>
        <taxon>Tracheophyta</taxon>
        <taxon>Spermatophyta</taxon>
        <taxon>Magnoliopsida</taxon>
        <taxon>eudicotyledons</taxon>
        <taxon>Gunneridae</taxon>
        <taxon>Pentapetalae</taxon>
        <taxon>asterids</taxon>
        <taxon>Ericales</taxon>
        <taxon>Theaceae</taxon>
        <taxon>Camellia</taxon>
    </lineage>
</organism>
<comment type="caution">
    <text evidence="2">The sequence shown here is derived from an EMBL/GenBank/DDBJ whole genome shotgun (WGS) entry which is preliminary data.</text>
</comment>
<evidence type="ECO:0000313" key="2">
    <source>
        <dbReference type="EMBL" id="THG07075.1"/>
    </source>
</evidence>
<sequence>MNFLSGSSDHTWHPVMTTDTNTLEYWLNWRFFLCAIWVLTSMVVSAIIIWKFEGSKKSKTEIRDNWQVDTVGTLYKDEAWTTSLKIIHPVWLLAFRVIAFILLLALLIANVILDGSGIFYFYTQWTFSLVTIYFGLASLFSISGCCQYCNDVGGDGVDRVALDAERGTYVPPALEENGNMLNMSKSLNSLEEPRVRKTAGMCSYVFQIIYQICGGSVILTDCVFWFIIYPFLTSDDYKLGFMDVCLHSINAVFLLSDVFLNGLRFPFFRITYFILWTGIYVIFQWIIHACVSMWWPYPFLDLSSPFAPLWYMGVGFMHLPCYGIFALMVRLKHFCLSKLFVDAFSTTR</sequence>
<accession>A0A4S4DWA9</accession>
<name>A0A4S4DWA9_CAMSN</name>
<evidence type="ECO:0000313" key="3">
    <source>
        <dbReference type="Proteomes" id="UP000306102"/>
    </source>
</evidence>
<dbReference type="GO" id="GO:0016020">
    <property type="term" value="C:membrane"/>
    <property type="evidence" value="ECO:0007669"/>
    <property type="project" value="TreeGrafter"/>
</dbReference>
<feature type="transmembrane region" description="Helical" evidence="1">
    <location>
        <begin position="29"/>
        <end position="50"/>
    </location>
</feature>
<evidence type="ECO:0000256" key="1">
    <source>
        <dbReference type="SAM" id="Phobius"/>
    </source>
</evidence>
<keyword evidence="1" id="KW-0812">Transmembrane</keyword>
<keyword evidence="3" id="KW-1185">Reference proteome</keyword>
<feature type="transmembrane region" description="Helical" evidence="1">
    <location>
        <begin position="240"/>
        <end position="260"/>
    </location>
</feature>
<dbReference type="PANTHER" id="PTHR12242">
    <property type="entry name" value="OS02G0130600 PROTEIN-RELATED"/>
    <property type="match status" value="1"/>
</dbReference>
<evidence type="ECO:0008006" key="4">
    <source>
        <dbReference type="Google" id="ProtNLM"/>
    </source>
</evidence>
<dbReference type="AlphaFoldDB" id="A0A4S4DWA9"/>
<feature type="transmembrane region" description="Helical" evidence="1">
    <location>
        <begin position="90"/>
        <end position="113"/>
    </location>
</feature>
<proteinExistence type="predicted"/>